<dbReference type="AlphaFoldDB" id="A0A0S4J7H5"/>
<name>A0A0S4J7H5_BODSA</name>
<organism evidence="1 2">
    <name type="scientific">Bodo saltans</name>
    <name type="common">Flagellated protozoan</name>
    <dbReference type="NCBI Taxonomy" id="75058"/>
    <lineage>
        <taxon>Eukaryota</taxon>
        <taxon>Discoba</taxon>
        <taxon>Euglenozoa</taxon>
        <taxon>Kinetoplastea</taxon>
        <taxon>Metakinetoplastina</taxon>
        <taxon>Eubodonida</taxon>
        <taxon>Bodonidae</taxon>
        <taxon>Bodo</taxon>
    </lineage>
</organism>
<keyword evidence="2" id="KW-1185">Reference proteome</keyword>
<accession>A0A0S4J7H5</accession>
<sequence>MSSSSLFDFHGSTVNTTMQVTSTVITRSVGVSTILNLTDDTSSVGNQLNIVRTHVNVPLIVKVRIASSLSRGILLTCSTVGGGRAPMNAWSFKSTFASLVVVRSSEVCYTASVVVASGVVECTNTLPWTRTESLRSASQWSVSTSLAGLTRSKTKPLCSCQAQQLVDSLSLANWDRSVNSDDPLNYTVAVAQPSSSNTQLVAASIARQTWYSIDALAVSLTTGHGDGCWHVINATLRGAPLRMIPQRTTEADMMSMLLLPNAAGGSWLPLDSVPYLNIHVQILLGMECAGSTLPQQWIPLTIPVPGLSQQLASKVAVVTQSSHLVSAIASSGGGTLVGRVHCGLWCFAAQGSKRRLLQVDLSAS</sequence>
<dbReference type="Proteomes" id="UP000051952">
    <property type="component" value="Unassembled WGS sequence"/>
</dbReference>
<reference evidence="2" key="1">
    <citation type="submission" date="2015-09" db="EMBL/GenBank/DDBJ databases">
        <authorList>
            <consortium name="Pathogen Informatics"/>
        </authorList>
    </citation>
    <scope>NUCLEOTIDE SEQUENCE [LARGE SCALE GENOMIC DNA]</scope>
    <source>
        <strain evidence="2">Lake Konstanz</strain>
    </source>
</reference>
<dbReference type="VEuPathDB" id="TriTrypDB:BSAL_91345"/>
<protein>
    <submittedName>
        <fullName evidence="1">Uncharacterized protein</fullName>
    </submittedName>
</protein>
<evidence type="ECO:0000313" key="1">
    <source>
        <dbReference type="EMBL" id="CUG86023.1"/>
    </source>
</evidence>
<evidence type="ECO:0000313" key="2">
    <source>
        <dbReference type="Proteomes" id="UP000051952"/>
    </source>
</evidence>
<dbReference type="EMBL" id="CYKH01001231">
    <property type="protein sequence ID" value="CUG86023.1"/>
    <property type="molecule type" value="Genomic_DNA"/>
</dbReference>
<proteinExistence type="predicted"/>
<gene>
    <name evidence="1" type="ORF">BSAL_91345</name>
</gene>